<evidence type="ECO:0000259" key="4">
    <source>
        <dbReference type="PROSITE" id="PS50932"/>
    </source>
</evidence>
<evidence type="ECO:0000256" key="1">
    <source>
        <dbReference type="ARBA" id="ARBA00023015"/>
    </source>
</evidence>
<dbReference type="InterPro" id="IPR000843">
    <property type="entry name" value="HTH_LacI"/>
</dbReference>
<dbReference type="SUPFAM" id="SSF53822">
    <property type="entry name" value="Periplasmic binding protein-like I"/>
    <property type="match status" value="1"/>
</dbReference>
<keyword evidence="2" id="KW-0238">DNA-binding</keyword>
<evidence type="ECO:0000256" key="3">
    <source>
        <dbReference type="ARBA" id="ARBA00023163"/>
    </source>
</evidence>
<dbReference type="Gene3D" id="1.10.260.40">
    <property type="entry name" value="lambda repressor-like DNA-binding domains"/>
    <property type="match status" value="1"/>
</dbReference>
<dbReference type="Pfam" id="PF13377">
    <property type="entry name" value="Peripla_BP_3"/>
    <property type="match status" value="1"/>
</dbReference>
<dbReference type="PROSITE" id="PS50932">
    <property type="entry name" value="HTH_LACI_2"/>
    <property type="match status" value="1"/>
</dbReference>
<dbReference type="KEGG" id="cee:CENDO_02685"/>
<dbReference type="RefSeq" id="WP_246014349.1">
    <property type="nucleotide sequence ID" value="NZ_CP039247.1"/>
</dbReference>
<evidence type="ECO:0000313" key="6">
    <source>
        <dbReference type="Proteomes" id="UP000296352"/>
    </source>
</evidence>
<reference evidence="5 6" key="1">
    <citation type="submission" date="2019-04" db="EMBL/GenBank/DDBJ databases">
        <title>Corynebacterium endometrii sp. nov., isolated from the uterus of a cow with endometritis.</title>
        <authorList>
            <person name="Ballas P."/>
            <person name="Ruckert C."/>
            <person name="Wagener K."/>
            <person name="Drillich M."/>
            <person name="Kaempfer P."/>
            <person name="Busse H.-J."/>
            <person name="Ehling-Schulz M."/>
        </authorList>
    </citation>
    <scope>NUCLEOTIDE SEQUENCE [LARGE SCALE GENOMIC DNA]</scope>
    <source>
        <strain evidence="5 6">LMM-1653</strain>
    </source>
</reference>
<keyword evidence="6" id="KW-1185">Reference proteome</keyword>
<organism evidence="5 6">
    <name type="scientific">Corynebacterium endometrii</name>
    <dbReference type="NCBI Taxonomy" id="2488819"/>
    <lineage>
        <taxon>Bacteria</taxon>
        <taxon>Bacillati</taxon>
        <taxon>Actinomycetota</taxon>
        <taxon>Actinomycetes</taxon>
        <taxon>Mycobacteriales</taxon>
        <taxon>Corynebacteriaceae</taxon>
        <taxon>Corynebacterium</taxon>
    </lineage>
</organism>
<dbReference type="Pfam" id="PF00356">
    <property type="entry name" value="LacI"/>
    <property type="match status" value="1"/>
</dbReference>
<dbReference type="CDD" id="cd01392">
    <property type="entry name" value="HTH_LacI"/>
    <property type="match status" value="1"/>
</dbReference>
<dbReference type="Gene3D" id="3.40.50.2300">
    <property type="match status" value="2"/>
</dbReference>
<protein>
    <submittedName>
        <fullName evidence="5">Ribose operon repressor</fullName>
    </submittedName>
</protein>
<accession>A0A4P7QE36</accession>
<keyword evidence="1" id="KW-0805">Transcription regulation</keyword>
<dbReference type="GO" id="GO:0003700">
    <property type="term" value="F:DNA-binding transcription factor activity"/>
    <property type="evidence" value="ECO:0007669"/>
    <property type="project" value="TreeGrafter"/>
</dbReference>
<name>A0A4P7QE36_9CORY</name>
<dbReference type="Proteomes" id="UP000296352">
    <property type="component" value="Chromosome"/>
</dbReference>
<dbReference type="SMART" id="SM00354">
    <property type="entry name" value="HTH_LACI"/>
    <property type="match status" value="1"/>
</dbReference>
<dbReference type="PANTHER" id="PTHR30146">
    <property type="entry name" value="LACI-RELATED TRANSCRIPTIONAL REPRESSOR"/>
    <property type="match status" value="1"/>
</dbReference>
<dbReference type="InterPro" id="IPR046335">
    <property type="entry name" value="LacI/GalR-like_sensor"/>
</dbReference>
<evidence type="ECO:0000313" key="5">
    <source>
        <dbReference type="EMBL" id="QCB27835.1"/>
    </source>
</evidence>
<dbReference type="EMBL" id="CP039247">
    <property type="protein sequence ID" value="QCB27835.1"/>
    <property type="molecule type" value="Genomic_DNA"/>
</dbReference>
<feature type="domain" description="HTH lacI-type" evidence="4">
    <location>
        <begin position="3"/>
        <end position="57"/>
    </location>
</feature>
<proteinExistence type="predicted"/>
<dbReference type="SUPFAM" id="SSF47413">
    <property type="entry name" value="lambda repressor-like DNA-binding domains"/>
    <property type="match status" value="1"/>
</dbReference>
<dbReference type="GO" id="GO:0000976">
    <property type="term" value="F:transcription cis-regulatory region binding"/>
    <property type="evidence" value="ECO:0007669"/>
    <property type="project" value="TreeGrafter"/>
</dbReference>
<dbReference type="PANTHER" id="PTHR30146:SF109">
    <property type="entry name" value="HTH-TYPE TRANSCRIPTIONAL REGULATOR GALS"/>
    <property type="match status" value="1"/>
</dbReference>
<dbReference type="InterPro" id="IPR028082">
    <property type="entry name" value="Peripla_BP_I"/>
</dbReference>
<dbReference type="InterPro" id="IPR010982">
    <property type="entry name" value="Lambda_DNA-bd_dom_sf"/>
</dbReference>
<dbReference type="AlphaFoldDB" id="A0A4P7QE36"/>
<dbReference type="PROSITE" id="PS00356">
    <property type="entry name" value="HTH_LACI_1"/>
    <property type="match status" value="1"/>
</dbReference>
<gene>
    <name evidence="5" type="primary">rbsR</name>
    <name evidence="5" type="ORF">CENDO_02685</name>
</gene>
<keyword evidence="3" id="KW-0804">Transcription</keyword>
<sequence precursor="true">MNAKLKDVAQAAGVSMSTASRALANNPTIAQATRDKVQQIAKELNYRPNAQAQGLRASRSNSIGVIVPTLNNPYFSAMASAIEEETSAAGLSTLVISSAEDPQRFARSVDTLLSHQSDGIIAVPIAGNEATLAQAARIKPLLLIDRTVGELPAVVSDPTPGMDAALAHLADHGHRRVGFLSGPKNTSTGAQRFGAGREAAAKYGLDWVIHHGGFTHEEGFAGTKELLAQGVTAIVAGDGMMTTGALEACHREKVSLGSELALIGFDDVPFLRLQPAPVSVIDQDVDALARRAAHELLAAVEKDGAQPQGSISPSTFIARASSDFDLPAPR</sequence>
<evidence type="ECO:0000256" key="2">
    <source>
        <dbReference type="ARBA" id="ARBA00023125"/>
    </source>
</evidence>